<proteinExistence type="predicted"/>
<dbReference type="GO" id="GO:0003676">
    <property type="term" value="F:nucleic acid binding"/>
    <property type="evidence" value="ECO:0007669"/>
    <property type="project" value="InterPro"/>
</dbReference>
<dbReference type="Gene3D" id="3.30.420.10">
    <property type="entry name" value="Ribonuclease H-like superfamily/Ribonuclease H"/>
    <property type="match status" value="1"/>
</dbReference>
<dbReference type="Proteomes" id="UP000541444">
    <property type="component" value="Unassembled WGS sequence"/>
</dbReference>
<gene>
    <name evidence="2" type="ORF">GIB67_006904</name>
</gene>
<keyword evidence="3" id="KW-1185">Reference proteome</keyword>
<dbReference type="InterPro" id="IPR044730">
    <property type="entry name" value="RNase_H-like_dom_plant"/>
</dbReference>
<dbReference type="InterPro" id="IPR036397">
    <property type="entry name" value="RNaseH_sf"/>
</dbReference>
<dbReference type="GO" id="GO:0004523">
    <property type="term" value="F:RNA-DNA hybrid ribonuclease activity"/>
    <property type="evidence" value="ECO:0007669"/>
    <property type="project" value="InterPro"/>
</dbReference>
<dbReference type="CDD" id="cd06222">
    <property type="entry name" value="RNase_H_like"/>
    <property type="match status" value="1"/>
</dbReference>
<evidence type="ECO:0000313" key="3">
    <source>
        <dbReference type="Proteomes" id="UP000541444"/>
    </source>
</evidence>
<dbReference type="EMBL" id="JACGCM010002768">
    <property type="protein sequence ID" value="KAF6136012.1"/>
    <property type="molecule type" value="Genomic_DNA"/>
</dbReference>
<sequence>MEPNARFVRRNCSTNSPAVEVRVETVISKVVSRSLESPISKSFFFFEVGNAGIGVVYRDDKGVVLIALSKAIGVTPNFMAEVQAILDGLPKAVENGWLKVRVVLDSKAVQYKL</sequence>
<dbReference type="OrthoDB" id="1906820at2759"/>
<dbReference type="SUPFAM" id="SSF53098">
    <property type="entry name" value="Ribonuclease H-like"/>
    <property type="match status" value="1"/>
</dbReference>
<dbReference type="Pfam" id="PF13456">
    <property type="entry name" value="RVT_3"/>
    <property type="match status" value="1"/>
</dbReference>
<organism evidence="2 3">
    <name type="scientific">Kingdonia uniflora</name>
    <dbReference type="NCBI Taxonomy" id="39325"/>
    <lineage>
        <taxon>Eukaryota</taxon>
        <taxon>Viridiplantae</taxon>
        <taxon>Streptophyta</taxon>
        <taxon>Embryophyta</taxon>
        <taxon>Tracheophyta</taxon>
        <taxon>Spermatophyta</taxon>
        <taxon>Magnoliopsida</taxon>
        <taxon>Ranunculales</taxon>
        <taxon>Circaeasteraceae</taxon>
        <taxon>Kingdonia</taxon>
    </lineage>
</organism>
<dbReference type="InterPro" id="IPR012337">
    <property type="entry name" value="RNaseH-like_sf"/>
</dbReference>
<name>A0A7J7L0C5_9MAGN</name>
<comment type="caution">
    <text evidence="2">The sequence shown here is derived from an EMBL/GenBank/DDBJ whole genome shotgun (WGS) entry which is preliminary data.</text>
</comment>
<protein>
    <recommendedName>
        <fullName evidence="1">RNase H type-1 domain-containing protein</fullName>
    </recommendedName>
</protein>
<reference evidence="2 3" key="1">
    <citation type="journal article" date="2020" name="IScience">
        <title>Genome Sequencing of the Endangered Kingdonia uniflora (Circaeasteraceae, Ranunculales) Reveals Potential Mechanisms of Evolutionary Specialization.</title>
        <authorList>
            <person name="Sun Y."/>
            <person name="Deng T."/>
            <person name="Zhang A."/>
            <person name="Moore M.J."/>
            <person name="Landis J.B."/>
            <person name="Lin N."/>
            <person name="Zhang H."/>
            <person name="Zhang X."/>
            <person name="Huang J."/>
            <person name="Zhang X."/>
            <person name="Sun H."/>
            <person name="Wang H."/>
        </authorList>
    </citation>
    <scope>NUCLEOTIDE SEQUENCE [LARGE SCALE GENOMIC DNA]</scope>
    <source>
        <strain evidence="2">TB1705</strain>
        <tissue evidence="2">Leaf</tissue>
    </source>
</reference>
<dbReference type="InterPro" id="IPR002156">
    <property type="entry name" value="RNaseH_domain"/>
</dbReference>
<evidence type="ECO:0000313" key="2">
    <source>
        <dbReference type="EMBL" id="KAF6136012.1"/>
    </source>
</evidence>
<dbReference type="AlphaFoldDB" id="A0A7J7L0C5"/>
<accession>A0A7J7L0C5</accession>
<feature type="domain" description="RNase H type-1" evidence="1">
    <location>
        <begin position="49"/>
        <end position="110"/>
    </location>
</feature>
<evidence type="ECO:0000259" key="1">
    <source>
        <dbReference type="Pfam" id="PF13456"/>
    </source>
</evidence>